<evidence type="ECO:0000256" key="2">
    <source>
        <dbReference type="PROSITE-ProRule" id="PRU00335"/>
    </source>
</evidence>
<evidence type="ECO:0000313" key="5">
    <source>
        <dbReference type="Proteomes" id="UP000525623"/>
    </source>
</evidence>
<keyword evidence="1 2" id="KW-0238">DNA-binding</keyword>
<dbReference type="InterPro" id="IPR009057">
    <property type="entry name" value="Homeodomain-like_sf"/>
</dbReference>
<evidence type="ECO:0000256" key="1">
    <source>
        <dbReference type="ARBA" id="ARBA00023125"/>
    </source>
</evidence>
<dbReference type="Pfam" id="PF00440">
    <property type="entry name" value="TetR_N"/>
    <property type="match status" value="1"/>
</dbReference>
<name>A0A7W4JH07_9PROT</name>
<evidence type="ECO:0000259" key="3">
    <source>
        <dbReference type="PROSITE" id="PS50977"/>
    </source>
</evidence>
<dbReference type="PANTHER" id="PTHR30055:SF220">
    <property type="entry name" value="TETR-FAMILY REGULATORY PROTEIN"/>
    <property type="match status" value="1"/>
</dbReference>
<organism evidence="4 5">
    <name type="scientific">Gluconacetobacter tumulicola</name>
    <dbReference type="NCBI Taxonomy" id="1017177"/>
    <lineage>
        <taxon>Bacteria</taxon>
        <taxon>Pseudomonadati</taxon>
        <taxon>Pseudomonadota</taxon>
        <taxon>Alphaproteobacteria</taxon>
        <taxon>Acetobacterales</taxon>
        <taxon>Acetobacteraceae</taxon>
        <taxon>Gluconacetobacter</taxon>
    </lineage>
</organism>
<dbReference type="EMBL" id="JABEQL010000042">
    <property type="protein sequence ID" value="MBB2181103.1"/>
    <property type="molecule type" value="Genomic_DNA"/>
</dbReference>
<dbReference type="PRINTS" id="PR00455">
    <property type="entry name" value="HTHTETR"/>
</dbReference>
<keyword evidence="5" id="KW-1185">Reference proteome</keyword>
<protein>
    <submittedName>
        <fullName evidence="4">TetR/AcrR family transcriptional regulator</fullName>
    </submittedName>
</protein>
<evidence type="ECO:0000313" key="4">
    <source>
        <dbReference type="EMBL" id="MBB2181103.1"/>
    </source>
</evidence>
<feature type="DNA-binding region" description="H-T-H motif" evidence="2">
    <location>
        <begin position="40"/>
        <end position="59"/>
    </location>
</feature>
<dbReference type="PANTHER" id="PTHR30055">
    <property type="entry name" value="HTH-TYPE TRANSCRIPTIONAL REGULATOR RUTR"/>
    <property type="match status" value="1"/>
</dbReference>
<dbReference type="SUPFAM" id="SSF46689">
    <property type="entry name" value="Homeodomain-like"/>
    <property type="match status" value="1"/>
</dbReference>
<dbReference type="GO" id="GO:0000976">
    <property type="term" value="F:transcription cis-regulatory region binding"/>
    <property type="evidence" value="ECO:0007669"/>
    <property type="project" value="TreeGrafter"/>
</dbReference>
<comment type="caution">
    <text evidence="4">The sequence shown here is derived from an EMBL/GenBank/DDBJ whole genome shotgun (WGS) entry which is preliminary data.</text>
</comment>
<dbReference type="InterPro" id="IPR001647">
    <property type="entry name" value="HTH_TetR"/>
</dbReference>
<dbReference type="GO" id="GO:0003700">
    <property type="term" value="F:DNA-binding transcription factor activity"/>
    <property type="evidence" value="ECO:0007669"/>
    <property type="project" value="TreeGrafter"/>
</dbReference>
<dbReference type="Gene3D" id="1.10.357.10">
    <property type="entry name" value="Tetracycline Repressor, domain 2"/>
    <property type="match status" value="1"/>
</dbReference>
<sequence length="243" mass="25302">MLSMLMFDEPDRDLEERDARALVLNAAAKLVASGGVAALTTRAVASAASVQAPTLYRLFGEKRGLLNAVAEHALATYVEQKAAVEPHPDPVQDLIDGWDSCVAFGLANPAVFAIMNEIAMPASASPAALTGLAVLRKRVQRIARAGRLSMSIERAVALIHAAGVGTVVTLLAMPSEARDGQLSSSARDAALAAILTDAPTQPRDNGIAPLAIALGSRLSETADLTPGERLLLAELLDRLASVP</sequence>
<reference evidence="4 5" key="1">
    <citation type="submission" date="2020-04" db="EMBL/GenBank/DDBJ databases">
        <title>Description of novel Gluconacetobacter.</title>
        <authorList>
            <person name="Sombolestani A."/>
        </authorList>
    </citation>
    <scope>NUCLEOTIDE SEQUENCE [LARGE SCALE GENOMIC DNA]</scope>
    <source>
        <strain evidence="4 5">LMG 27725</strain>
    </source>
</reference>
<dbReference type="PROSITE" id="PS50977">
    <property type="entry name" value="HTH_TETR_2"/>
    <property type="match status" value="1"/>
</dbReference>
<dbReference type="InterPro" id="IPR050109">
    <property type="entry name" value="HTH-type_TetR-like_transc_reg"/>
</dbReference>
<feature type="domain" description="HTH tetR-type" evidence="3">
    <location>
        <begin position="17"/>
        <end position="77"/>
    </location>
</feature>
<accession>A0A7W4JH07</accession>
<proteinExistence type="predicted"/>
<gene>
    <name evidence="4" type="ORF">HLH29_18450</name>
</gene>
<dbReference type="AlphaFoldDB" id="A0A7W4JH07"/>
<dbReference type="Proteomes" id="UP000525623">
    <property type="component" value="Unassembled WGS sequence"/>
</dbReference>